<evidence type="ECO:0000256" key="1">
    <source>
        <dbReference type="PROSITE-ProRule" id="PRU01251"/>
    </source>
</evidence>
<proteinExistence type="predicted"/>
<evidence type="ECO:0000259" key="2">
    <source>
        <dbReference type="PROSITE" id="PS51903"/>
    </source>
</evidence>
<organism evidence="3 4">
    <name type="scientific">Pseudarthrobacter phenanthrenivorans</name>
    <name type="common">Arthrobacter phenanthrenivorans</name>
    <dbReference type="NCBI Taxonomy" id="361575"/>
    <lineage>
        <taxon>Bacteria</taxon>
        <taxon>Bacillati</taxon>
        <taxon>Actinomycetota</taxon>
        <taxon>Actinomycetes</taxon>
        <taxon>Micrococcales</taxon>
        <taxon>Micrococcaceae</taxon>
        <taxon>Pseudarthrobacter</taxon>
    </lineage>
</organism>
<name>A0A0B4D5P3_PSEPS</name>
<dbReference type="Proteomes" id="UP000031196">
    <property type="component" value="Unassembled WGS sequence"/>
</dbReference>
<dbReference type="SUPFAM" id="SSF81923">
    <property type="entry name" value="Double Clp-N motif"/>
    <property type="match status" value="1"/>
</dbReference>
<accession>A0A0B4D5P3</accession>
<dbReference type="InterPro" id="IPR036628">
    <property type="entry name" value="Clp_N_dom_sf"/>
</dbReference>
<dbReference type="RefSeq" id="WP_043450365.1">
    <property type="nucleotide sequence ID" value="NZ_JWTB01000008.1"/>
</dbReference>
<sequence>MIPPLGEAVSASLILARAEAGRHGHPSAATEHLLLALATIAGPELSDILGALGTSCEALRAAVRTVITPGKPSREPVQRLTPRTKVALDLAVSFADRRRAHRIGAEHLLYGLTAEREGLAAQVLLSLGITAATVDRLLPALEPAA</sequence>
<dbReference type="AlphaFoldDB" id="A0A0B4D5P3"/>
<dbReference type="Gene3D" id="1.10.1780.10">
    <property type="entry name" value="Clp, N-terminal domain"/>
    <property type="match status" value="1"/>
</dbReference>
<dbReference type="InterPro" id="IPR004176">
    <property type="entry name" value="Clp_R_N"/>
</dbReference>
<feature type="domain" description="Clp R" evidence="2">
    <location>
        <begin position="2"/>
        <end position="144"/>
    </location>
</feature>
<evidence type="ECO:0000313" key="3">
    <source>
        <dbReference type="EMBL" id="KIC68679.1"/>
    </source>
</evidence>
<dbReference type="EMBL" id="JWTB01000008">
    <property type="protein sequence ID" value="KIC68679.1"/>
    <property type="molecule type" value="Genomic_DNA"/>
</dbReference>
<evidence type="ECO:0000313" key="4">
    <source>
        <dbReference type="Proteomes" id="UP000031196"/>
    </source>
</evidence>
<dbReference type="PROSITE" id="PS51903">
    <property type="entry name" value="CLP_R"/>
    <property type="match status" value="1"/>
</dbReference>
<gene>
    <name evidence="3" type="ORF">RM50_04220</name>
</gene>
<keyword evidence="1" id="KW-0677">Repeat</keyword>
<dbReference type="Pfam" id="PF02861">
    <property type="entry name" value="Clp_N"/>
    <property type="match status" value="1"/>
</dbReference>
<dbReference type="OrthoDB" id="3628183at2"/>
<comment type="caution">
    <text evidence="3">The sequence shown here is derived from an EMBL/GenBank/DDBJ whole genome shotgun (WGS) entry which is preliminary data.</text>
</comment>
<reference evidence="3 4" key="1">
    <citation type="submission" date="2014-12" db="EMBL/GenBank/DDBJ databases">
        <title>Genome sequencing of Arthrobacter phenanthrenivorans SWC37.</title>
        <authorList>
            <person name="Tan P.W."/>
            <person name="Chan K.-G."/>
        </authorList>
    </citation>
    <scope>NUCLEOTIDE SEQUENCE [LARGE SCALE GENOMIC DNA]</scope>
    <source>
        <strain evidence="3 4">SWC37</strain>
    </source>
</reference>
<protein>
    <recommendedName>
        <fullName evidence="2">Clp R domain-containing protein</fullName>
    </recommendedName>
</protein>